<name>A0A3S8RTL8_9BACL</name>
<proteinExistence type="predicted"/>
<accession>A0A3S8RTL8</accession>
<dbReference type="InterPro" id="IPR032823">
    <property type="entry name" value="BCA_ABC_TP_C"/>
</dbReference>
<feature type="domain" description="ABC transporter" evidence="4">
    <location>
        <begin position="5"/>
        <end position="253"/>
    </location>
</feature>
<dbReference type="GO" id="GO:0016887">
    <property type="term" value="F:ATP hydrolysis activity"/>
    <property type="evidence" value="ECO:0007669"/>
    <property type="project" value="InterPro"/>
</dbReference>
<dbReference type="InterPro" id="IPR027417">
    <property type="entry name" value="P-loop_NTPase"/>
</dbReference>
<dbReference type="AlphaFoldDB" id="A0A3S8RTL8"/>
<protein>
    <submittedName>
        <fullName evidence="5">ABC transporter ATP-binding protein</fullName>
    </submittedName>
</protein>
<dbReference type="GO" id="GO:0015808">
    <property type="term" value="P:L-alanine transport"/>
    <property type="evidence" value="ECO:0007669"/>
    <property type="project" value="TreeGrafter"/>
</dbReference>
<dbReference type="PANTHER" id="PTHR45772:SF7">
    <property type="entry name" value="AMINO ACID ABC TRANSPORTER ATP-BINDING PROTEIN"/>
    <property type="match status" value="1"/>
</dbReference>
<keyword evidence="3 5" id="KW-0067">ATP-binding</keyword>
<keyword evidence="1" id="KW-0813">Transport</keyword>
<dbReference type="OrthoDB" id="9805514at2"/>
<dbReference type="SUPFAM" id="SSF52540">
    <property type="entry name" value="P-loop containing nucleoside triphosphate hydrolases"/>
    <property type="match status" value="1"/>
</dbReference>
<evidence type="ECO:0000256" key="2">
    <source>
        <dbReference type="ARBA" id="ARBA00022741"/>
    </source>
</evidence>
<evidence type="ECO:0000256" key="3">
    <source>
        <dbReference type="ARBA" id="ARBA00022840"/>
    </source>
</evidence>
<keyword evidence="6" id="KW-1185">Reference proteome</keyword>
<dbReference type="PROSITE" id="PS50893">
    <property type="entry name" value="ABC_TRANSPORTER_2"/>
    <property type="match status" value="1"/>
</dbReference>
<organism evidence="5 6">
    <name type="scientific">Paenibacillus lentus</name>
    <dbReference type="NCBI Taxonomy" id="1338368"/>
    <lineage>
        <taxon>Bacteria</taxon>
        <taxon>Bacillati</taxon>
        <taxon>Bacillota</taxon>
        <taxon>Bacilli</taxon>
        <taxon>Bacillales</taxon>
        <taxon>Paenibacillaceae</taxon>
        <taxon>Paenibacillus</taxon>
    </lineage>
</organism>
<sequence>MEKVLELDKVSVKFGGLVALNNVDMTLCRGEILSIIGPNGAGKTTLFNLLTGIYQPTSGKIIYKNRVINRLKPFKRVSLGIARTFQNTRLLKQMTVLENVLVAHAECNGETLLQSIFARGSTEKRRAAIVQECVAKLEVVGLADKLDILAGSLPYGEQRLLEIARALATGCEILLLDEPAAGMNATEKAELVKKIRQLSKEFNIEIILIEHDISMIMDISDRIVVLNYGEKIAEGSAEQIQSNPEVIKAYLGGEVEEA</sequence>
<dbReference type="CDD" id="cd03219">
    <property type="entry name" value="ABC_Mj1267_LivG_branched"/>
    <property type="match status" value="1"/>
</dbReference>
<dbReference type="GO" id="GO:0005886">
    <property type="term" value="C:plasma membrane"/>
    <property type="evidence" value="ECO:0007669"/>
    <property type="project" value="TreeGrafter"/>
</dbReference>
<dbReference type="GO" id="GO:1903806">
    <property type="term" value="P:L-isoleucine import across plasma membrane"/>
    <property type="evidence" value="ECO:0007669"/>
    <property type="project" value="TreeGrafter"/>
</dbReference>
<dbReference type="EMBL" id="CP034248">
    <property type="protein sequence ID" value="AZK46298.1"/>
    <property type="molecule type" value="Genomic_DNA"/>
</dbReference>
<dbReference type="GO" id="GO:0005524">
    <property type="term" value="F:ATP binding"/>
    <property type="evidence" value="ECO:0007669"/>
    <property type="project" value="UniProtKB-KW"/>
</dbReference>
<dbReference type="Pfam" id="PF00005">
    <property type="entry name" value="ABC_tran"/>
    <property type="match status" value="1"/>
</dbReference>
<reference evidence="5 6" key="1">
    <citation type="submission" date="2018-11" db="EMBL/GenBank/DDBJ databases">
        <title>Genome sequencing of Paenibacillus lentus DSM25539(T).</title>
        <authorList>
            <person name="Kook J.-K."/>
            <person name="Park S.-N."/>
            <person name="Lim Y.K."/>
        </authorList>
    </citation>
    <scope>NUCLEOTIDE SEQUENCE [LARGE SCALE GENOMIC DNA]</scope>
    <source>
        <strain evidence="5 6">DSM 25539</strain>
    </source>
</reference>
<dbReference type="GO" id="GO:0042941">
    <property type="term" value="P:D-alanine transmembrane transport"/>
    <property type="evidence" value="ECO:0007669"/>
    <property type="project" value="TreeGrafter"/>
</dbReference>
<dbReference type="PANTHER" id="PTHR45772">
    <property type="entry name" value="CONSERVED COMPONENT OF ABC TRANSPORTER FOR NATURAL AMINO ACIDS-RELATED"/>
    <property type="match status" value="1"/>
</dbReference>
<dbReference type="Pfam" id="PF12399">
    <property type="entry name" value="BCA_ABC_TP_C"/>
    <property type="match status" value="1"/>
</dbReference>
<dbReference type="GO" id="GO:0015192">
    <property type="term" value="F:L-phenylalanine transmembrane transporter activity"/>
    <property type="evidence" value="ECO:0007669"/>
    <property type="project" value="TreeGrafter"/>
</dbReference>
<dbReference type="InterPro" id="IPR051120">
    <property type="entry name" value="ABC_AA/LPS_Transport"/>
</dbReference>
<dbReference type="Gene3D" id="3.40.50.300">
    <property type="entry name" value="P-loop containing nucleotide triphosphate hydrolases"/>
    <property type="match status" value="1"/>
</dbReference>
<dbReference type="KEGG" id="plen:EIM92_08995"/>
<evidence type="ECO:0000313" key="6">
    <source>
        <dbReference type="Proteomes" id="UP000273145"/>
    </source>
</evidence>
<evidence type="ECO:0000259" key="4">
    <source>
        <dbReference type="PROSITE" id="PS50893"/>
    </source>
</evidence>
<dbReference type="GO" id="GO:0015188">
    <property type="term" value="F:L-isoleucine transmembrane transporter activity"/>
    <property type="evidence" value="ECO:0007669"/>
    <property type="project" value="TreeGrafter"/>
</dbReference>
<keyword evidence="2" id="KW-0547">Nucleotide-binding</keyword>
<dbReference type="RefSeq" id="WP_125082362.1">
    <property type="nucleotide sequence ID" value="NZ_CP034248.1"/>
</dbReference>
<evidence type="ECO:0000256" key="1">
    <source>
        <dbReference type="ARBA" id="ARBA00022448"/>
    </source>
</evidence>
<evidence type="ECO:0000313" key="5">
    <source>
        <dbReference type="EMBL" id="AZK46298.1"/>
    </source>
</evidence>
<gene>
    <name evidence="5" type="ORF">EIM92_08995</name>
</gene>
<dbReference type="FunFam" id="3.40.50.300:FF:000421">
    <property type="entry name" value="Branched-chain amino acid ABC transporter ATP-binding protein"/>
    <property type="match status" value="1"/>
</dbReference>
<dbReference type="GO" id="GO:0005304">
    <property type="term" value="F:L-valine transmembrane transporter activity"/>
    <property type="evidence" value="ECO:0007669"/>
    <property type="project" value="TreeGrafter"/>
</dbReference>
<dbReference type="SMART" id="SM00382">
    <property type="entry name" value="AAA"/>
    <property type="match status" value="1"/>
</dbReference>
<dbReference type="InterPro" id="IPR003593">
    <property type="entry name" value="AAA+_ATPase"/>
</dbReference>
<dbReference type="InterPro" id="IPR003439">
    <property type="entry name" value="ABC_transporter-like_ATP-bd"/>
</dbReference>
<dbReference type="GO" id="GO:1903805">
    <property type="term" value="P:L-valine import across plasma membrane"/>
    <property type="evidence" value="ECO:0007669"/>
    <property type="project" value="TreeGrafter"/>
</dbReference>
<dbReference type="Proteomes" id="UP000273145">
    <property type="component" value="Chromosome"/>
</dbReference>